<dbReference type="PANTHER" id="PTHR30290">
    <property type="entry name" value="PERIPLASMIC BINDING COMPONENT OF ABC TRANSPORTER"/>
    <property type="match status" value="1"/>
</dbReference>
<dbReference type="Gene3D" id="3.10.105.10">
    <property type="entry name" value="Dipeptide-binding Protein, Domain 3"/>
    <property type="match status" value="1"/>
</dbReference>
<proteinExistence type="inferred from homology"/>
<dbReference type="InterPro" id="IPR023765">
    <property type="entry name" value="SBP_5_CS"/>
</dbReference>
<dbReference type="EMBL" id="CASHTH010003114">
    <property type="protein sequence ID" value="CAI8040515.1"/>
    <property type="molecule type" value="Genomic_DNA"/>
</dbReference>
<dbReference type="InterPro" id="IPR006311">
    <property type="entry name" value="TAT_signal"/>
</dbReference>
<dbReference type="NCBIfam" id="TIGR01409">
    <property type="entry name" value="TAT_signal_seq"/>
    <property type="match status" value="1"/>
</dbReference>
<dbReference type="SUPFAM" id="SSF53850">
    <property type="entry name" value="Periplasmic binding protein-like II"/>
    <property type="match status" value="1"/>
</dbReference>
<dbReference type="InterPro" id="IPR030678">
    <property type="entry name" value="Peptide/Ni-bd"/>
</dbReference>
<name>A0AA35T2D4_GEOBA</name>
<evidence type="ECO:0000256" key="3">
    <source>
        <dbReference type="ARBA" id="ARBA00022729"/>
    </source>
</evidence>
<sequence>MTDTDDKKPVAEMTFEERTYAYARAWAQMSRRDFLKTGAALGGAAAFAGLGMPRAHAAKPGGTLRIARGQESDTLDPQKTTLLVAHEIMWQVYDSLVYLDEKGTVYPGLATSWEFSNEGKTVTLKLREGVNFHDGSPFNAEVVRWTVERHLADTTASPTSWMLGPIAGTEVIDDMTIAYHYTDPFVPLWVGLGYSYCAPISKAAVEAQGDAFGRNPSGTGPFKFVRWDPDQGIELVRNDEHNWATPWYSNEGNAYLERVEYVVIPEDATRLAALLSGDVDCISGTDAVPVDKLRQIEATEGYKTYSRPAVGVFFAMMNQKMAPMDDVRVRQAINYAVNREKIIALVLDGQGQSAFSPVASSYGQYNAETETYGYRHDPEKAKALMAEAGLADGFSMTYLNIESPAYRRVAEVIQEDLSQINISMEIQSYPVAEWFALGGEGKFHASFFYYTYSDPDLIHPMMLTNGSYNWTFSENAEMDALIEAQRIEFDAAERTRQIQKIQEIAVKDAYWLYLYEGTYVAAMKEEVQGLELNLVGFHHLQDVWLDV</sequence>
<feature type="domain" description="Solute-binding protein family 5" evidence="4">
    <location>
        <begin position="104"/>
        <end position="469"/>
    </location>
</feature>
<dbReference type="InterPro" id="IPR019546">
    <property type="entry name" value="TAT_signal_bac_arc"/>
</dbReference>
<accession>A0AA35T2D4</accession>
<dbReference type="PROSITE" id="PS51318">
    <property type="entry name" value="TAT"/>
    <property type="match status" value="1"/>
</dbReference>
<keyword evidence="3" id="KW-0732">Signal</keyword>
<dbReference type="Gene3D" id="3.40.190.10">
    <property type="entry name" value="Periplasmic binding protein-like II"/>
    <property type="match status" value="1"/>
</dbReference>
<dbReference type="PIRSF" id="PIRSF002741">
    <property type="entry name" value="MppA"/>
    <property type="match status" value="1"/>
</dbReference>
<evidence type="ECO:0000256" key="2">
    <source>
        <dbReference type="ARBA" id="ARBA00022448"/>
    </source>
</evidence>
<dbReference type="CDD" id="cd00995">
    <property type="entry name" value="PBP2_NikA_DppA_OppA_like"/>
    <property type="match status" value="1"/>
</dbReference>
<evidence type="ECO:0000259" key="4">
    <source>
        <dbReference type="Pfam" id="PF00496"/>
    </source>
</evidence>
<organism evidence="5 6">
    <name type="scientific">Geodia barretti</name>
    <name type="common">Barrett's horny sponge</name>
    <dbReference type="NCBI Taxonomy" id="519541"/>
    <lineage>
        <taxon>Eukaryota</taxon>
        <taxon>Metazoa</taxon>
        <taxon>Porifera</taxon>
        <taxon>Demospongiae</taxon>
        <taxon>Heteroscleromorpha</taxon>
        <taxon>Tetractinellida</taxon>
        <taxon>Astrophorina</taxon>
        <taxon>Geodiidae</taxon>
        <taxon>Geodia</taxon>
    </lineage>
</organism>
<evidence type="ECO:0000313" key="6">
    <source>
        <dbReference type="Proteomes" id="UP001174909"/>
    </source>
</evidence>
<dbReference type="Proteomes" id="UP001174909">
    <property type="component" value="Unassembled WGS sequence"/>
</dbReference>
<dbReference type="InterPro" id="IPR039424">
    <property type="entry name" value="SBP_5"/>
</dbReference>
<keyword evidence="2" id="KW-0813">Transport</keyword>
<dbReference type="GO" id="GO:1904680">
    <property type="term" value="F:peptide transmembrane transporter activity"/>
    <property type="evidence" value="ECO:0007669"/>
    <property type="project" value="TreeGrafter"/>
</dbReference>
<evidence type="ECO:0000256" key="1">
    <source>
        <dbReference type="ARBA" id="ARBA00005695"/>
    </source>
</evidence>
<dbReference type="GO" id="GO:0043190">
    <property type="term" value="C:ATP-binding cassette (ABC) transporter complex"/>
    <property type="evidence" value="ECO:0007669"/>
    <property type="project" value="InterPro"/>
</dbReference>
<dbReference type="Gene3D" id="3.90.76.10">
    <property type="entry name" value="Dipeptide-binding Protein, Domain 1"/>
    <property type="match status" value="1"/>
</dbReference>
<dbReference type="Pfam" id="PF10518">
    <property type="entry name" value="TAT_signal"/>
    <property type="match status" value="1"/>
</dbReference>
<dbReference type="PANTHER" id="PTHR30290:SF9">
    <property type="entry name" value="OLIGOPEPTIDE-BINDING PROTEIN APPA"/>
    <property type="match status" value="1"/>
</dbReference>
<comment type="similarity">
    <text evidence="1">Belongs to the bacterial solute-binding protein 5 family.</text>
</comment>
<dbReference type="GO" id="GO:0015833">
    <property type="term" value="P:peptide transport"/>
    <property type="evidence" value="ECO:0007669"/>
    <property type="project" value="TreeGrafter"/>
</dbReference>
<dbReference type="InterPro" id="IPR000914">
    <property type="entry name" value="SBP_5_dom"/>
</dbReference>
<dbReference type="AlphaFoldDB" id="A0AA35T2D4"/>
<reference evidence="5" key="1">
    <citation type="submission" date="2023-03" db="EMBL/GenBank/DDBJ databases">
        <authorList>
            <person name="Steffen K."/>
            <person name="Cardenas P."/>
        </authorList>
    </citation>
    <scope>NUCLEOTIDE SEQUENCE</scope>
</reference>
<dbReference type="Pfam" id="PF00496">
    <property type="entry name" value="SBP_bac_5"/>
    <property type="match status" value="1"/>
</dbReference>
<comment type="caution">
    <text evidence="5">The sequence shown here is derived from an EMBL/GenBank/DDBJ whole genome shotgun (WGS) entry which is preliminary data.</text>
</comment>
<protein>
    <submittedName>
        <fullName evidence="5">Probable D,D-dipeptide-binding periplasmic protein DdpA</fullName>
    </submittedName>
</protein>
<keyword evidence="6" id="KW-1185">Reference proteome</keyword>
<evidence type="ECO:0000313" key="5">
    <source>
        <dbReference type="EMBL" id="CAI8040515.1"/>
    </source>
</evidence>
<gene>
    <name evidence="5" type="ORF">GBAR_LOCUS22568</name>
</gene>
<dbReference type="PROSITE" id="PS01040">
    <property type="entry name" value="SBP_BACTERIAL_5"/>
    <property type="match status" value="1"/>
</dbReference>